<protein>
    <submittedName>
        <fullName evidence="2">Uncharacterized protein</fullName>
    </submittedName>
</protein>
<evidence type="ECO:0000313" key="2">
    <source>
        <dbReference type="EMBL" id="WFF98662.1"/>
    </source>
</evidence>
<feature type="transmembrane region" description="Helical" evidence="1">
    <location>
        <begin position="6"/>
        <end position="25"/>
    </location>
</feature>
<dbReference type="RefSeq" id="WP_277856630.1">
    <property type="nucleotide sequence ID" value="NZ_CP120942.1"/>
</dbReference>
<evidence type="ECO:0000256" key="1">
    <source>
        <dbReference type="SAM" id="Phobius"/>
    </source>
</evidence>
<reference evidence="2" key="1">
    <citation type="submission" date="2023-03" db="EMBL/GenBank/DDBJ databases">
        <title>Aeromonas caviae strain AC1520.</title>
        <authorList>
            <person name="Xie T."/>
            <person name="Zhang Q."/>
            <person name="Deng J."/>
            <person name="Li X."/>
        </authorList>
    </citation>
    <scope>NUCLEOTIDE SEQUENCE</scope>
    <source>
        <strain evidence="2">AC1520</strain>
    </source>
</reference>
<organism evidence="2 3">
    <name type="scientific">Aeromonas caviae</name>
    <name type="common">Aeromonas punctata</name>
    <dbReference type="NCBI Taxonomy" id="648"/>
    <lineage>
        <taxon>Bacteria</taxon>
        <taxon>Pseudomonadati</taxon>
        <taxon>Pseudomonadota</taxon>
        <taxon>Gammaproteobacteria</taxon>
        <taxon>Aeromonadales</taxon>
        <taxon>Aeromonadaceae</taxon>
        <taxon>Aeromonas</taxon>
    </lineage>
</organism>
<keyword evidence="1" id="KW-1133">Transmembrane helix</keyword>
<keyword evidence="1" id="KW-0472">Membrane</keyword>
<evidence type="ECO:0000313" key="3">
    <source>
        <dbReference type="Proteomes" id="UP001218423"/>
    </source>
</evidence>
<dbReference type="EMBL" id="CP120942">
    <property type="protein sequence ID" value="WFF98662.1"/>
    <property type="molecule type" value="Genomic_DNA"/>
</dbReference>
<accession>A0AAJ6CQW7</accession>
<name>A0AAJ6CQW7_AERCA</name>
<gene>
    <name evidence="2" type="ORF">P5S46_03405</name>
</gene>
<dbReference type="AlphaFoldDB" id="A0AAJ6CQW7"/>
<keyword evidence="1" id="KW-0812">Transmembrane</keyword>
<sequence length="142" mass="16412">MEVITTILGTALGGIIGYFFSRLQWKKVLKHEESAYKLERKRKLAELSYEIIEYIRDYYCNSKVMNIGEFMACMSGRNPMKKILAIVVTSTPEFSGEIDVLKKHIDQMMGPDYPVSEEKYRAALDAANQFGRNVTSYIKHHY</sequence>
<dbReference type="Proteomes" id="UP001218423">
    <property type="component" value="Chromosome"/>
</dbReference>
<proteinExistence type="predicted"/>